<evidence type="ECO:0000256" key="1">
    <source>
        <dbReference type="ARBA" id="ARBA00001974"/>
    </source>
</evidence>
<dbReference type="PANTHER" id="PTHR12645:SF0">
    <property type="entry name" value="FAD-LINKED SULFHYDRYL OXIDASE ALR"/>
    <property type="match status" value="1"/>
</dbReference>
<accession>W7TYC2</accession>
<keyword evidence="4 6" id="KW-0560">Oxidoreductase</keyword>
<evidence type="ECO:0000256" key="4">
    <source>
        <dbReference type="ARBA" id="ARBA00023002"/>
    </source>
</evidence>
<protein>
    <recommendedName>
        <fullName evidence="6">Sulfhydryl oxidase</fullName>
        <ecNumber evidence="6">1.8.3.2</ecNumber>
    </recommendedName>
</protein>
<keyword evidence="3 6" id="KW-0274">FAD</keyword>
<dbReference type="EMBL" id="AZIL01000869">
    <property type="protein sequence ID" value="EWM25641.1"/>
    <property type="molecule type" value="Genomic_DNA"/>
</dbReference>
<dbReference type="AlphaFoldDB" id="W7TYC2"/>
<keyword evidence="2 6" id="KW-0285">Flavoprotein</keyword>
<evidence type="ECO:0000256" key="2">
    <source>
        <dbReference type="ARBA" id="ARBA00022630"/>
    </source>
</evidence>
<proteinExistence type="predicted"/>
<dbReference type="GO" id="GO:0016971">
    <property type="term" value="F:flavin-dependent sulfhydryl oxidase activity"/>
    <property type="evidence" value="ECO:0007669"/>
    <property type="project" value="InterPro"/>
</dbReference>
<dbReference type="PANTHER" id="PTHR12645">
    <property type="entry name" value="ALR/ERV"/>
    <property type="match status" value="1"/>
</dbReference>
<feature type="region of interest" description="Disordered" evidence="7">
    <location>
        <begin position="120"/>
        <end position="142"/>
    </location>
</feature>
<sequence>MWSKTRSGNASFLSRNGRAGRLAPFGPPLRVPLSFESRRSTMANSLSILILSVFLQFLGSKQVKIVLLQALTSSSAMPPPTPPPRIDNPLAAVEEECEHAACKSMLALLKSAAGMSKSGATSSSSPSLASSTPSAASSDEAAWRKNHCPLDKDTLGDMTWGVLHSTAAYYPESPTPQEQSLAAGLVHGIAGLYPCTYCRTDFQECIQALPPRVESREAFSVWVCKQHNLVNEKLGKPVFPCDLKSLDRRWKTGEPRCWGEKGGEDNNHRQAGADLTPAGAHTKQQEHILSAPSPLTRRKSKFYIIEPGVGKKKTGP</sequence>
<keyword evidence="5" id="KW-1015">Disulfide bond</keyword>
<evidence type="ECO:0000256" key="5">
    <source>
        <dbReference type="ARBA" id="ARBA00023157"/>
    </source>
</evidence>
<evidence type="ECO:0000256" key="3">
    <source>
        <dbReference type="ARBA" id="ARBA00022827"/>
    </source>
</evidence>
<keyword evidence="10" id="KW-1185">Reference proteome</keyword>
<dbReference type="PROSITE" id="PS51324">
    <property type="entry name" value="ERV_ALR"/>
    <property type="match status" value="1"/>
</dbReference>
<name>W7TYC2_9STRA</name>
<evidence type="ECO:0000256" key="7">
    <source>
        <dbReference type="SAM" id="MobiDB-lite"/>
    </source>
</evidence>
<dbReference type="OrthoDB" id="17199at2759"/>
<dbReference type="Proteomes" id="UP000019335">
    <property type="component" value="Chromosome 10"/>
</dbReference>
<dbReference type="InterPro" id="IPR017905">
    <property type="entry name" value="ERV/ALR_sulphydryl_oxidase"/>
</dbReference>
<dbReference type="InterPro" id="IPR036774">
    <property type="entry name" value="ERV/ALR_sulphydryl_oxid_sf"/>
</dbReference>
<evidence type="ECO:0000313" key="9">
    <source>
        <dbReference type="EMBL" id="EWM25641.1"/>
    </source>
</evidence>
<feature type="domain" description="ERV/ALR sulfhydryl oxidase" evidence="8">
    <location>
        <begin position="148"/>
        <end position="250"/>
    </location>
</feature>
<gene>
    <name evidence="9" type="primary">Erv1</name>
    <name evidence="9" type="ORF">Naga_100037g2</name>
</gene>
<comment type="caution">
    <text evidence="9">The sequence shown here is derived from an EMBL/GenBank/DDBJ whole genome shotgun (WGS) entry which is preliminary data.</text>
</comment>
<dbReference type="Pfam" id="PF04777">
    <property type="entry name" value="Evr1_Alr"/>
    <property type="match status" value="1"/>
</dbReference>
<dbReference type="SUPFAM" id="SSF69000">
    <property type="entry name" value="FAD-dependent thiol oxidase"/>
    <property type="match status" value="1"/>
</dbReference>
<organism evidence="9 10">
    <name type="scientific">Nannochloropsis gaditana</name>
    <dbReference type="NCBI Taxonomy" id="72520"/>
    <lineage>
        <taxon>Eukaryota</taxon>
        <taxon>Sar</taxon>
        <taxon>Stramenopiles</taxon>
        <taxon>Ochrophyta</taxon>
        <taxon>Eustigmatophyceae</taxon>
        <taxon>Eustigmatales</taxon>
        <taxon>Monodopsidaceae</taxon>
        <taxon>Nannochloropsis</taxon>
    </lineage>
</organism>
<evidence type="ECO:0000313" key="10">
    <source>
        <dbReference type="Proteomes" id="UP000019335"/>
    </source>
</evidence>
<feature type="compositionally biased region" description="Basic and acidic residues" evidence="7">
    <location>
        <begin position="257"/>
        <end position="268"/>
    </location>
</feature>
<evidence type="ECO:0000259" key="8">
    <source>
        <dbReference type="PROSITE" id="PS51324"/>
    </source>
</evidence>
<dbReference type="GO" id="GO:0050660">
    <property type="term" value="F:flavin adenine dinucleotide binding"/>
    <property type="evidence" value="ECO:0007669"/>
    <property type="project" value="TreeGrafter"/>
</dbReference>
<dbReference type="EC" id="1.8.3.2" evidence="6"/>
<dbReference type="InterPro" id="IPR039799">
    <property type="entry name" value="ALR/ERV"/>
</dbReference>
<feature type="compositionally biased region" description="Low complexity" evidence="7">
    <location>
        <begin position="120"/>
        <end position="138"/>
    </location>
</feature>
<dbReference type="GO" id="GO:0005739">
    <property type="term" value="C:mitochondrion"/>
    <property type="evidence" value="ECO:0007669"/>
    <property type="project" value="TreeGrafter"/>
</dbReference>
<evidence type="ECO:0000256" key="6">
    <source>
        <dbReference type="RuleBase" id="RU371123"/>
    </source>
</evidence>
<comment type="catalytic activity">
    <reaction evidence="6">
        <text>2 R'C(R)SH + O2 = R'C(R)S-S(R)CR' + H2O2</text>
        <dbReference type="Rhea" id="RHEA:17357"/>
        <dbReference type="ChEBI" id="CHEBI:15379"/>
        <dbReference type="ChEBI" id="CHEBI:16240"/>
        <dbReference type="ChEBI" id="CHEBI:16520"/>
        <dbReference type="ChEBI" id="CHEBI:17412"/>
        <dbReference type="EC" id="1.8.3.2"/>
    </reaction>
</comment>
<reference evidence="9 10" key="1">
    <citation type="journal article" date="2014" name="Mol. Plant">
        <title>Chromosome Scale Genome Assembly and Transcriptome Profiling of Nannochloropsis gaditana in Nitrogen Depletion.</title>
        <authorList>
            <person name="Corteggiani Carpinelli E."/>
            <person name="Telatin A."/>
            <person name="Vitulo N."/>
            <person name="Forcato C."/>
            <person name="D'Angelo M."/>
            <person name="Schiavon R."/>
            <person name="Vezzi A."/>
            <person name="Giacometti G.M."/>
            <person name="Morosinotto T."/>
            <person name="Valle G."/>
        </authorList>
    </citation>
    <scope>NUCLEOTIDE SEQUENCE [LARGE SCALE GENOMIC DNA]</scope>
    <source>
        <strain evidence="9 10">B-31</strain>
    </source>
</reference>
<dbReference type="Gene3D" id="1.20.120.310">
    <property type="entry name" value="ERV/ALR sulfhydryl oxidase domain"/>
    <property type="match status" value="1"/>
</dbReference>
<feature type="region of interest" description="Disordered" evidence="7">
    <location>
        <begin position="257"/>
        <end position="286"/>
    </location>
</feature>
<comment type="cofactor">
    <cofactor evidence="1 6">
        <name>FAD</name>
        <dbReference type="ChEBI" id="CHEBI:57692"/>
    </cofactor>
</comment>